<evidence type="ECO:0000256" key="6">
    <source>
        <dbReference type="ARBA" id="ARBA00023146"/>
    </source>
</evidence>
<dbReference type="NCBIfam" id="TIGR00459">
    <property type="entry name" value="aspS_bact"/>
    <property type="match status" value="1"/>
</dbReference>
<dbReference type="CDD" id="cd00777">
    <property type="entry name" value="AspRS_core"/>
    <property type="match status" value="1"/>
</dbReference>
<evidence type="ECO:0000256" key="5">
    <source>
        <dbReference type="ARBA" id="ARBA00022917"/>
    </source>
</evidence>
<dbReference type="PRINTS" id="PR01042">
    <property type="entry name" value="TRNASYNTHASP"/>
</dbReference>
<accession>A0AAX4PBJ1</accession>
<name>A0AAX4PBJ1_9CHLO</name>
<dbReference type="InterPro" id="IPR045864">
    <property type="entry name" value="aa-tRNA-synth_II/BPL/LPL"/>
</dbReference>
<dbReference type="CDD" id="cd04317">
    <property type="entry name" value="EcAspRS_like_N"/>
    <property type="match status" value="1"/>
</dbReference>
<evidence type="ECO:0000256" key="1">
    <source>
        <dbReference type="ARBA" id="ARBA00006303"/>
    </source>
</evidence>
<sequence length="662" mass="72645">MRSFVQSARSRLLPALPCKHRLHRVAVASASRPPRRAWFATAASSTVAGTTTPSSSGSALTAGVLHGRVSAGKVTSPADKVRVCGWVHRCRNMGGILFLDVRDRSGIVQVVTSPDSFPKAHAVAEDLKAEWVVSVEGPVQERLQPNPNIPTGNVEIIAESIDVLNRVTKLLPFEVSSDVAPKEELRLRHRVVDLRRHQMQSNLLLRHKVTRAFRDFLEQEDFIEVETPILNRSSPEGARDFLVPARIIPKAMYALPQSPQLFKQLLMVSGYERYYQIARCFRDEDLRADRQPEFTQVDLEVSFMSAEGIMALMENLVAHVLREAGRPGVKTPFARMPYAEAMESYGTDKPDLRFGLLQYDLSDILSKCECKIFTGAVEGGGTVKGLVVPDGKRVSNSRLKPKGDVANEAVAAGSQGVLFLRVNEDAMEGSPPVKKGVSDEEFQRILERTGAGDGDLIILVAGETATVHKTLDVVRQFLGKSLGLLDENASQDALVWITDFPMFEWLPDQQRYQALHHPFTAPIEEEGVGLHDSRAHAYDLVYNGYEVGGGSLRNHQKDVQLEIFKAIGLCDEEIGNDFGYLLDALESGAPPHGGMAFGLDRLVMLLAGQESIRDVIAFPKTTQGGCSLTGSPSVVGDDQLGELRISFNDDEEEGDGQGERGI</sequence>
<dbReference type="Gene3D" id="2.40.50.140">
    <property type="entry name" value="Nucleic acid-binding proteins"/>
    <property type="match status" value="1"/>
</dbReference>
<dbReference type="InterPro" id="IPR006195">
    <property type="entry name" value="aa-tRNA-synth_II"/>
</dbReference>
<dbReference type="PANTHER" id="PTHR22594">
    <property type="entry name" value="ASPARTYL/LYSYL-TRNA SYNTHETASE"/>
    <property type="match status" value="1"/>
</dbReference>
<dbReference type="Pfam" id="PF02938">
    <property type="entry name" value="GAD"/>
    <property type="match status" value="1"/>
</dbReference>
<evidence type="ECO:0000256" key="4">
    <source>
        <dbReference type="ARBA" id="ARBA00022840"/>
    </source>
</evidence>
<evidence type="ECO:0000256" key="3">
    <source>
        <dbReference type="ARBA" id="ARBA00022741"/>
    </source>
</evidence>
<gene>
    <name evidence="8" type="ORF">HKI87_07g48870</name>
</gene>
<dbReference type="Pfam" id="PF01336">
    <property type="entry name" value="tRNA_anti-codon"/>
    <property type="match status" value="1"/>
</dbReference>
<dbReference type="PANTHER" id="PTHR22594:SF5">
    <property type="entry name" value="ASPARTATE--TRNA LIGASE, MITOCHONDRIAL"/>
    <property type="match status" value="1"/>
</dbReference>
<dbReference type="GO" id="GO:0003676">
    <property type="term" value="F:nucleic acid binding"/>
    <property type="evidence" value="ECO:0007669"/>
    <property type="project" value="InterPro"/>
</dbReference>
<dbReference type="InterPro" id="IPR004365">
    <property type="entry name" value="NA-bd_OB_tRNA"/>
</dbReference>
<dbReference type="GO" id="GO:0005524">
    <property type="term" value="F:ATP binding"/>
    <property type="evidence" value="ECO:0007669"/>
    <property type="project" value="UniProtKB-KW"/>
</dbReference>
<dbReference type="Gene3D" id="3.30.930.10">
    <property type="entry name" value="Bira Bifunctional Protein, Domain 2"/>
    <property type="match status" value="1"/>
</dbReference>
<keyword evidence="6" id="KW-0030">Aminoacyl-tRNA synthetase</keyword>
<dbReference type="Proteomes" id="UP001472866">
    <property type="component" value="Chromosome 07"/>
</dbReference>
<comment type="similarity">
    <text evidence="1">Belongs to the class-II aminoacyl-tRNA synthetase family. Type 1 subfamily.</text>
</comment>
<evidence type="ECO:0000256" key="2">
    <source>
        <dbReference type="ARBA" id="ARBA00022598"/>
    </source>
</evidence>
<dbReference type="InterPro" id="IPR047090">
    <property type="entry name" value="AspRS_core"/>
</dbReference>
<dbReference type="NCBIfam" id="NF001750">
    <property type="entry name" value="PRK00476.1"/>
    <property type="match status" value="1"/>
</dbReference>
<evidence type="ECO:0000313" key="8">
    <source>
        <dbReference type="EMBL" id="WZN63339.1"/>
    </source>
</evidence>
<dbReference type="SUPFAM" id="SSF50249">
    <property type="entry name" value="Nucleic acid-binding proteins"/>
    <property type="match status" value="1"/>
</dbReference>
<dbReference type="GO" id="GO:0005737">
    <property type="term" value="C:cytoplasm"/>
    <property type="evidence" value="ECO:0007669"/>
    <property type="project" value="InterPro"/>
</dbReference>
<dbReference type="SUPFAM" id="SSF55681">
    <property type="entry name" value="Class II aaRS and biotin synthetases"/>
    <property type="match status" value="1"/>
</dbReference>
<dbReference type="AlphaFoldDB" id="A0AAX4PBJ1"/>
<protein>
    <submittedName>
        <fullName evidence="8">Aspartate--tRNA(Asp/Asn) ligase</fullName>
    </submittedName>
</protein>
<dbReference type="InterPro" id="IPR029351">
    <property type="entry name" value="GAD_dom"/>
</dbReference>
<dbReference type="PROSITE" id="PS50862">
    <property type="entry name" value="AA_TRNA_LIGASE_II"/>
    <property type="match status" value="1"/>
</dbReference>
<dbReference type="InterPro" id="IPR004115">
    <property type="entry name" value="GAD-like_sf"/>
</dbReference>
<dbReference type="SUPFAM" id="SSF55261">
    <property type="entry name" value="GAD domain-like"/>
    <property type="match status" value="1"/>
</dbReference>
<keyword evidence="9" id="KW-1185">Reference proteome</keyword>
<dbReference type="HAMAP" id="MF_00044">
    <property type="entry name" value="Asp_tRNA_synth_type1"/>
    <property type="match status" value="1"/>
</dbReference>
<keyword evidence="5" id="KW-0648">Protein biosynthesis</keyword>
<proteinExistence type="inferred from homology"/>
<keyword evidence="4" id="KW-0067">ATP-binding</keyword>
<feature type="domain" description="Aminoacyl-transfer RNA synthetases class-II family profile" evidence="7">
    <location>
        <begin position="205"/>
        <end position="619"/>
    </location>
</feature>
<keyword evidence="2 8" id="KW-0436">Ligase</keyword>
<organism evidence="8 9">
    <name type="scientific">Chloropicon roscoffensis</name>
    <dbReference type="NCBI Taxonomy" id="1461544"/>
    <lineage>
        <taxon>Eukaryota</taxon>
        <taxon>Viridiplantae</taxon>
        <taxon>Chlorophyta</taxon>
        <taxon>Chloropicophyceae</taxon>
        <taxon>Chloropicales</taxon>
        <taxon>Chloropicaceae</taxon>
        <taxon>Chloropicon</taxon>
    </lineage>
</organism>
<dbReference type="InterPro" id="IPR012340">
    <property type="entry name" value="NA-bd_OB-fold"/>
</dbReference>
<keyword evidence="3" id="KW-0547">Nucleotide-binding</keyword>
<dbReference type="Pfam" id="PF00152">
    <property type="entry name" value="tRNA-synt_2"/>
    <property type="match status" value="1"/>
</dbReference>
<dbReference type="InterPro" id="IPR002312">
    <property type="entry name" value="Asp/Asn-tRNA-synth_IIb"/>
</dbReference>
<dbReference type="InterPro" id="IPR004524">
    <property type="entry name" value="Asp-tRNA-ligase_1"/>
</dbReference>
<evidence type="ECO:0000259" key="7">
    <source>
        <dbReference type="PROSITE" id="PS50862"/>
    </source>
</evidence>
<dbReference type="GO" id="GO:0004815">
    <property type="term" value="F:aspartate-tRNA ligase activity"/>
    <property type="evidence" value="ECO:0007669"/>
    <property type="project" value="TreeGrafter"/>
</dbReference>
<dbReference type="Gene3D" id="3.30.1360.30">
    <property type="entry name" value="GAD-like domain"/>
    <property type="match status" value="1"/>
</dbReference>
<evidence type="ECO:0000313" key="9">
    <source>
        <dbReference type="Proteomes" id="UP001472866"/>
    </source>
</evidence>
<reference evidence="8 9" key="1">
    <citation type="submission" date="2024-03" db="EMBL/GenBank/DDBJ databases">
        <title>Complete genome sequence of the green alga Chloropicon roscoffensis RCC1871.</title>
        <authorList>
            <person name="Lemieux C."/>
            <person name="Pombert J.-F."/>
            <person name="Otis C."/>
            <person name="Turmel M."/>
        </authorList>
    </citation>
    <scope>NUCLEOTIDE SEQUENCE [LARGE SCALE GENOMIC DNA]</scope>
    <source>
        <strain evidence="8 9">RCC1871</strain>
    </source>
</reference>
<dbReference type="InterPro" id="IPR047089">
    <property type="entry name" value="Asp-tRNA-ligase_1_N"/>
</dbReference>
<dbReference type="InterPro" id="IPR004364">
    <property type="entry name" value="Aa-tRNA-synt_II"/>
</dbReference>
<dbReference type="GO" id="GO:0006422">
    <property type="term" value="P:aspartyl-tRNA aminoacylation"/>
    <property type="evidence" value="ECO:0007669"/>
    <property type="project" value="TreeGrafter"/>
</dbReference>
<dbReference type="EMBL" id="CP151507">
    <property type="protein sequence ID" value="WZN63339.1"/>
    <property type="molecule type" value="Genomic_DNA"/>
</dbReference>